<feature type="non-terminal residue" evidence="1">
    <location>
        <position position="1"/>
    </location>
</feature>
<reference evidence="1 2" key="1">
    <citation type="submission" date="2023-10" db="EMBL/GenBank/DDBJ databases">
        <title>Pseudomonas otitidis isolated from a paediatric patient with cystic fibrosis in Chile.</title>
        <authorList>
            <person name="Amsteins-Romero L."/>
            <person name="Opazo-Capurro A."/>
            <person name="Matus-Kohler M."/>
            <person name="Gonzalez-Rocha G."/>
        </authorList>
    </citation>
    <scope>NUCLEOTIDE SEQUENCE [LARGE SCALE GENOMIC DNA]</scope>
    <source>
        <strain evidence="1 2">P-714</strain>
    </source>
</reference>
<sequence>NPPAGLLTACAELGRSDFARCVVFHSLSKRSNLPGLLAHPSLDERSDSRGPGAWRQARMSRFVTLARL</sequence>
<dbReference type="EMBL" id="JAWJUL010000691">
    <property type="protein sequence ID" value="MDV3444090.1"/>
    <property type="molecule type" value="Genomic_DNA"/>
</dbReference>
<dbReference type="RefSeq" id="WP_317234970.1">
    <property type="nucleotide sequence ID" value="NZ_JAWJUL010000691.1"/>
</dbReference>
<protein>
    <submittedName>
        <fullName evidence="1">Uncharacterized protein</fullName>
    </submittedName>
</protein>
<proteinExistence type="predicted"/>
<evidence type="ECO:0000313" key="2">
    <source>
        <dbReference type="Proteomes" id="UP001273935"/>
    </source>
</evidence>
<gene>
    <name evidence="1" type="ORF">R0G64_32940</name>
</gene>
<accession>A0ABU3Y1Q2</accession>
<evidence type="ECO:0000313" key="1">
    <source>
        <dbReference type="EMBL" id="MDV3444090.1"/>
    </source>
</evidence>
<feature type="non-terminal residue" evidence="1">
    <location>
        <position position="68"/>
    </location>
</feature>
<dbReference type="Proteomes" id="UP001273935">
    <property type="component" value="Unassembled WGS sequence"/>
</dbReference>
<comment type="caution">
    <text evidence="1">The sequence shown here is derived from an EMBL/GenBank/DDBJ whole genome shotgun (WGS) entry which is preliminary data.</text>
</comment>
<name>A0ABU3Y1Q2_9GAMM</name>
<keyword evidence="2" id="KW-1185">Reference proteome</keyword>
<organism evidence="1 2">
    <name type="scientific">Metapseudomonas otitidis</name>
    <dbReference type="NCBI Taxonomy" id="319939"/>
    <lineage>
        <taxon>Bacteria</taxon>
        <taxon>Pseudomonadati</taxon>
        <taxon>Pseudomonadota</taxon>
        <taxon>Gammaproteobacteria</taxon>
        <taxon>Pseudomonadales</taxon>
        <taxon>Pseudomonadaceae</taxon>
        <taxon>Metapseudomonas</taxon>
    </lineage>
</organism>